<evidence type="ECO:0000313" key="1">
    <source>
        <dbReference type="EMBL" id="GAI72170.1"/>
    </source>
</evidence>
<reference evidence="1" key="1">
    <citation type="journal article" date="2014" name="Front. Microbiol.">
        <title>High frequency of phylogenetically diverse reductive dehalogenase-homologous genes in deep subseafloor sedimentary metagenomes.</title>
        <authorList>
            <person name="Kawai M."/>
            <person name="Futagami T."/>
            <person name="Toyoda A."/>
            <person name="Takaki Y."/>
            <person name="Nishi S."/>
            <person name="Hori S."/>
            <person name="Arai W."/>
            <person name="Tsubouchi T."/>
            <person name="Morono Y."/>
            <person name="Uchiyama I."/>
            <person name="Ito T."/>
            <person name="Fujiyama A."/>
            <person name="Inagaki F."/>
            <person name="Takami H."/>
        </authorList>
    </citation>
    <scope>NUCLEOTIDE SEQUENCE</scope>
    <source>
        <strain evidence="1">Expedition CK06-06</strain>
    </source>
</reference>
<accession>X1S9R0</accession>
<feature type="non-terminal residue" evidence="1">
    <location>
        <position position="1"/>
    </location>
</feature>
<comment type="caution">
    <text evidence="1">The sequence shown here is derived from an EMBL/GenBank/DDBJ whole genome shotgun (WGS) entry which is preliminary data.</text>
</comment>
<name>X1S9R0_9ZZZZ</name>
<dbReference type="AlphaFoldDB" id="X1S9R0"/>
<gene>
    <name evidence="1" type="ORF">S12H4_07131</name>
</gene>
<sequence>VGLSLNYGSNVVHGGEPPHPNVDNGFIFVDVIFQMY</sequence>
<organism evidence="1">
    <name type="scientific">marine sediment metagenome</name>
    <dbReference type="NCBI Taxonomy" id="412755"/>
    <lineage>
        <taxon>unclassified sequences</taxon>
        <taxon>metagenomes</taxon>
        <taxon>ecological metagenomes</taxon>
    </lineage>
</organism>
<dbReference type="EMBL" id="BARW01002590">
    <property type="protein sequence ID" value="GAI72170.1"/>
    <property type="molecule type" value="Genomic_DNA"/>
</dbReference>
<proteinExistence type="predicted"/>
<protein>
    <submittedName>
        <fullName evidence="1">Uncharacterized protein</fullName>
    </submittedName>
</protein>